<keyword evidence="2" id="KW-1185">Reference proteome</keyword>
<comment type="caution">
    <text evidence="1">The sequence shown here is derived from an EMBL/GenBank/DDBJ whole genome shotgun (WGS) entry which is preliminary data.</text>
</comment>
<dbReference type="Proteomes" id="UP001209318">
    <property type="component" value="Unassembled WGS sequence"/>
</dbReference>
<gene>
    <name evidence="1" type="ORF">OEV98_15470</name>
</gene>
<dbReference type="EMBL" id="JAOUSF010000005">
    <property type="protein sequence ID" value="MCU9614944.1"/>
    <property type="molecule type" value="Genomic_DNA"/>
</dbReference>
<proteinExistence type="predicted"/>
<accession>A0AAE3IX05</accession>
<evidence type="ECO:0000313" key="1">
    <source>
        <dbReference type="EMBL" id="MCU9614944.1"/>
    </source>
</evidence>
<protein>
    <submittedName>
        <fullName evidence="1">Uncharacterized protein</fullName>
    </submittedName>
</protein>
<name>A0AAE3IX05_9BACI</name>
<sequence length="137" mass="15753">MVIISLFLQAIIAVQLSLLPMPINLMYPSNTAYEAIQLPKGLELVDMQYMIEPSTSEYSQLHYRIELKEDESKNIQEAAIIFRDTFSNYIVGSNAIVNKQSTDSKIIIDSYTQFNRKKFSPLFYDFDGLIESIVIQE</sequence>
<dbReference type="RefSeq" id="WP_263074262.1">
    <property type="nucleotide sequence ID" value="NZ_JAOUSF010000005.1"/>
</dbReference>
<evidence type="ECO:0000313" key="2">
    <source>
        <dbReference type="Proteomes" id="UP001209318"/>
    </source>
</evidence>
<dbReference type="AlphaFoldDB" id="A0AAE3IX05"/>
<organism evidence="1 2">
    <name type="scientific">Perspicuibacillus lycopersici</name>
    <dbReference type="NCBI Taxonomy" id="1325689"/>
    <lineage>
        <taxon>Bacteria</taxon>
        <taxon>Bacillati</taxon>
        <taxon>Bacillota</taxon>
        <taxon>Bacilli</taxon>
        <taxon>Bacillales</taxon>
        <taxon>Bacillaceae</taxon>
        <taxon>Perspicuibacillus</taxon>
    </lineage>
</organism>
<reference evidence="1" key="1">
    <citation type="submission" date="2022-10" db="EMBL/GenBank/DDBJ databases">
        <title>Description of Fervidibacillus gen. nov. in the family Fervidibacillaceae fam. nov. with two species, Fervidibacillus albus sp. nov., and Fervidibacillus halotolerans sp. nov., isolated from tidal flat sediments.</title>
        <authorList>
            <person name="Kwon K.K."/>
            <person name="Yang S.-H."/>
        </authorList>
    </citation>
    <scope>NUCLEOTIDE SEQUENCE</scope>
    <source>
        <strain evidence="1">JCM 19140</strain>
    </source>
</reference>